<evidence type="ECO:0000313" key="7">
    <source>
        <dbReference type="EMBL" id="KAG8171547.1"/>
    </source>
</evidence>
<dbReference type="PROSITE" id="PS50850">
    <property type="entry name" value="MFS"/>
    <property type="match status" value="1"/>
</dbReference>
<dbReference type="InterPro" id="IPR050382">
    <property type="entry name" value="MFS_Na/Anion_cotransporter"/>
</dbReference>
<dbReference type="AlphaFoldDB" id="A0AAV6TII1"/>
<dbReference type="PANTHER" id="PTHR11662">
    <property type="entry name" value="SOLUTE CARRIER FAMILY 17"/>
    <property type="match status" value="1"/>
</dbReference>
<dbReference type="InterPro" id="IPR020846">
    <property type="entry name" value="MFS_dom"/>
</dbReference>
<comment type="subcellular location">
    <subcellularLocation>
        <location evidence="1">Membrane</location>
        <topology evidence="1">Multi-pass membrane protein</topology>
    </subcellularLocation>
</comment>
<dbReference type="Gene3D" id="1.20.1250.20">
    <property type="entry name" value="MFS general substrate transporter like domains"/>
    <property type="match status" value="1"/>
</dbReference>
<dbReference type="GO" id="GO:0022857">
    <property type="term" value="F:transmembrane transporter activity"/>
    <property type="evidence" value="ECO:0007669"/>
    <property type="project" value="InterPro"/>
</dbReference>
<organism evidence="7 8">
    <name type="scientific">Oedothorax gibbosus</name>
    <dbReference type="NCBI Taxonomy" id="931172"/>
    <lineage>
        <taxon>Eukaryota</taxon>
        <taxon>Metazoa</taxon>
        <taxon>Ecdysozoa</taxon>
        <taxon>Arthropoda</taxon>
        <taxon>Chelicerata</taxon>
        <taxon>Arachnida</taxon>
        <taxon>Araneae</taxon>
        <taxon>Araneomorphae</taxon>
        <taxon>Entelegynae</taxon>
        <taxon>Araneoidea</taxon>
        <taxon>Linyphiidae</taxon>
        <taxon>Erigoninae</taxon>
        <taxon>Oedothorax</taxon>
    </lineage>
</organism>
<evidence type="ECO:0000256" key="5">
    <source>
        <dbReference type="SAM" id="Phobius"/>
    </source>
</evidence>
<evidence type="ECO:0000256" key="2">
    <source>
        <dbReference type="ARBA" id="ARBA00022692"/>
    </source>
</evidence>
<dbReference type="GO" id="GO:0016020">
    <property type="term" value="C:membrane"/>
    <property type="evidence" value="ECO:0007669"/>
    <property type="project" value="UniProtKB-SubCell"/>
</dbReference>
<feature type="non-terminal residue" evidence="7">
    <location>
        <position position="1"/>
    </location>
</feature>
<keyword evidence="2 5" id="KW-0812">Transmembrane</keyword>
<evidence type="ECO:0000313" key="8">
    <source>
        <dbReference type="Proteomes" id="UP000827092"/>
    </source>
</evidence>
<evidence type="ECO:0000256" key="3">
    <source>
        <dbReference type="ARBA" id="ARBA00022989"/>
    </source>
</evidence>
<dbReference type="GO" id="GO:0006820">
    <property type="term" value="P:monoatomic anion transport"/>
    <property type="evidence" value="ECO:0007669"/>
    <property type="project" value="TreeGrafter"/>
</dbReference>
<dbReference type="InterPro" id="IPR011701">
    <property type="entry name" value="MFS"/>
</dbReference>
<keyword evidence="3 5" id="KW-1133">Transmembrane helix</keyword>
<keyword evidence="4 5" id="KW-0472">Membrane</keyword>
<dbReference type="Proteomes" id="UP000827092">
    <property type="component" value="Unassembled WGS sequence"/>
</dbReference>
<accession>A0AAV6TII1</accession>
<dbReference type="InterPro" id="IPR036259">
    <property type="entry name" value="MFS_trans_sf"/>
</dbReference>
<feature type="transmembrane region" description="Helical" evidence="5">
    <location>
        <begin position="25"/>
        <end position="51"/>
    </location>
</feature>
<feature type="domain" description="Major facilitator superfamily (MFS) profile" evidence="6">
    <location>
        <begin position="1"/>
        <end position="72"/>
    </location>
</feature>
<dbReference type="Pfam" id="PF07690">
    <property type="entry name" value="MFS_1"/>
    <property type="match status" value="1"/>
</dbReference>
<sequence length="72" mass="7905">GVTYPAVNVLIGKWSPEMERSRTSAVIFSGSAIGTVVSMALSGILSATYGWEWVFYLFGEHITSLYTRCQPN</sequence>
<evidence type="ECO:0000256" key="1">
    <source>
        <dbReference type="ARBA" id="ARBA00004141"/>
    </source>
</evidence>
<evidence type="ECO:0000256" key="4">
    <source>
        <dbReference type="ARBA" id="ARBA00023136"/>
    </source>
</evidence>
<keyword evidence="8" id="KW-1185">Reference proteome</keyword>
<proteinExistence type="predicted"/>
<dbReference type="PANTHER" id="PTHR11662:SF457">
    <property type="entry name" value="MAJOR FACILITATOR SUPERFAMILY TRANSPORTER 3"/>
    <property type="match status" value="1"/>
</dbReference>
<comment type="caution">
    <text evidence="7">The sequence shown here is derived from an EMBL/GenBank/DDBJ whole genome shotgun (WGS) entry which is preliminary data.</text>
</comment>
<name>A0AAV6TII1_9ARAC</name>
<reference evidence="7 8" key="1">
    <citation type="journal article" date="2022" name="Nat. Ecol. Evol.">
        <title>A masculinizing supergene underlies an exaggerated male reproductive morph in a spider.</title>
        <authorList>
            <person name="Hendrickx F."/>
            <person name="De Corte Z."/>
            <person name="Sonet G."/>
            <person name="Van Belleghem S.M."/>
            <person name="Kostlbacher S."/>
            <person name="Vangestel C."/>
        </authorList>
    </citation>
    <scope>NUCLEOTIDE SEQUENCE [LARGE SCALE GENOMIC DNA]</scope>
    <source>
        <strain evidence="7">W744_W776</strain>
    </source>
</reference>
<evidence type="ECO:0000259" key="6">
    <source>
        <dbReference type="PROSITE" id="PS50850"/>
    </source>
</evidence>
<dbReference type="EMBL" id="JAFNEN010003854">
    <property type="protein sequence ID" value="KAG8171547.1"/>
    <property type="molecule type" value="Genomic_DNA"/>
</dbReference>
<protein>
    <recommendedName>
        <fullName evidence="6">Major facilitator superfamily (MFS) profile domain-containing protein</fullName>
    </recommendedName>
</protein>
<gene>
    <name evidence="7" type="ORF">JTE90_017403</name>
</gene>
<dbReference type="SUPFAM" id="SSF103473">
    <property type="entry name" value="MFS general substrate transporter"/>
    <property type="match status" value="1"/>
</dbReference>